<sequence>MSAPPLRYMRSFFVLLLMKPLLLDDHWGLAMPLAQRQSSGSSSAGDQSQSILLRQYGTVYVVAASGIGVLRYSLGSVGSEYPLLTSGSRQTLYNSGQSYINKPFFVPD</sequence>
<dbReference type="AlphaFoldDB" id="A0A2I2GMZ7"/>
<dbReference type="RefSeq" id="XP_024709532.1">
    <property type="nucleotide sequence ID" value="XM_024852669.1"/>
</dbReference>
<name>A0A2I2GMZ7_9EURO</name>
<dbReference type="VEuPathDB" id="FungiDB:P170DRAFT_469693"/>
<dbReference type="GeneID" id="36560367"/>
<keyword evidence="1" id="KW-0732">Signal</keyword>
<dbReference type="EMBL" id="MSFO01000001">
    <property type="protein sequence ID" value="PLB54230.1"/>
    <property type="molecule type" value="Genomic_DNA"/>
</dbReference>
<gene>
    <name evidence="2" type="ORF">P170DRAFT_469693</name>
</gene>
<reference evidence="2 3" key="1">
    <citation type="submission" date="2016-12" db="EMBL/GenBank/DDBJ databases">
        <title>The genomes of Aspergillus section Nigri reveals drivers in fungal speciation.</title>
        <authorList>
            <consortium name="DOE Joint Genome Institute"/>
            <person name="Vesth T.C."/>
            <person name="Nybo J."/>
            <person name="Theobald S."/>
            <person name="Brandl J."/>
            <person name="Frisvad J.C."/>
            <person name="Nielsen K.F."/>
            <person name="Lyhne E.K."/>
            <person name="Kogle M.E."/>
            <person name="Kuo A."/>
            <person name="Riley R."/>
            <person name="Clum A."/>
            <person name="Nolan M."/>
            <person name="Lipzen A."/>
            <person name="Salamov A."/>
            <person name="Henrissat B."/>
            <person name="Wiebenga A."/>
            <person name="De Vries R.P."/>
            <person name="Grigoriev I.V."/>
            <person name="Mortensen U.H."/>
            <person name="Andersen M.R."/>
            <person name="Baker S.E."/>
        </authorList>
    </citation>
    <scope>NUCLEOTIDE SEQUENCE [LARGE SCALE GENOMIC DNA]</scope>
    <source>
        <strain evidence="2 3">IBT 23096</strain>
    </source>
</reference>
<evidence type="ECO:0000313" key="2">
    <source>
        <dbReference type="EMBL" id="PLB54230.1"/>
    </source>
</evidence>
<dbReference type="Proteomes" id="UP000234275">
    <property type="component" value="Unassembled WGS sequence"/>
</dbReference>
<keyword evidence="3" id="KW-1185">Reference proteome</keyword>
<feature type="chain" id="PRO_5014171193" evidence="1">
    <location>
        <begin position="25"/>
        <end position="108"/>
    </location>
</feature>
<feature type="signal peptide" evidence="1">
    <location>
        <begin position="1"/>
        <end position="24"/>
    </location>
</feature>
<comment type="caution">
    <text evidence="2">The sequence shown here is derived from an EMBL/GenBank/DDBJ whole genome shotgun (WGS) entry which is preliminary data.</text>
</comment>
<evidence type="ECO:0000256" key="1">
    <source>
        <dbReference type="SAM" id="SignalP"/>
    </source>
</evidence>
<proteinExistence type="predicted"/>
<accession>A0A2I2GMZ7</accession>
<protein>
    <submittedName>
        <fullName evidence="2">Uncharacterized protein</fullName>
    </submittedName>
</protein>
<organism evidence="2 3">
    <name type="scientific">Aspergillus steynii IBT 23096</name>
    <dbReference type="NCBI Taxonomy" id="1392250"/>
    <lineage>
        <taxon>Eukaryota</taxon>
        <taxon>Fungi</taxon>
        <taxon>Dikarya</taxon>
        <taxon>Ascomycota</taxon>
        <taxon>Pezizomycotina</taxon>
        <taxon>Eurotiomycetes</taxon>
        <taxon>Eurotiomycetidae</taxon>
        <taxon>Eurotiales</taxon>
        <taxon>Aspergillaceae</taxon>
        <taxon>Aspergillus</taxon>
        <taxon>Aspergillus subgen. Circumdati</taxon>
    </lineage>
</organism>
<evidence type="ECO:0000313" key="3">
    <source>
        <dbReference type="Proteomes" id="UP000234275"/>
    </source>
</evidence>